<dbReference type="EMBL" id="VMBG01000005">
    <property type="protein sequence ID" value="TSJ74724.1"/>
    <property type="molecule type" value="Genomic_DNA"/>
</dbReference>
<dbReference type="Pfam" id="PF02547">
    <property type="entry name" value="Queuosine_synth"/>
    <property type="match status" value="1"/>
</dbReference>
<dbReference type="NCBIfam" id="TIGR00113">
    <property type="entry name" value="queA"/>
    <property type="match status" value="1"/>
</dbReference>
<dbReference type="InterPro" id="IPR003699">
    <property type="entry name" value="QueA"/>
</dbReference>
<dbReference type="AlphaFoldDB" id="A0A556QDK3"/>
<dbReference type="UniPathway" id="UPA00392"/>
<evidence type="ECO:0000256" key="1">
    <source>
        <dbReference type="ARBA" id="ARBA00022490"/>
    </source>
</evidence>
<protein>
    <recommendedName>
        <fullName evidence="5">S-adenosylmethionine:tRNA ribosyltransferase-isomerase</fullName>
        <ecNumber evidence="5">2.4.99.17</ecNumber>
    </recommendedName>
    <alternativeName>
        <fullName evidence="5">Queuosine biosynthesis protein QueA</fullName>
    </alternativeName>
</protein>
<dbReference type="PANTHER" id="PTHR30307:SF0">
    <property type="entry name" value="S-ADENOSYLMETHIONINE:TRNA RIBOSYLTRANSFERASE-ISOMERASE"/>
    <property type="match status" value="1"/>
</dbReference>
<proteinExistence type="inferred from homology"/>
<keyword evidence="2 5" id="KW-0808">Transferase</keyword>
<evidence type="ECO:0000256" key="4">
    <source>
        <dbReference type="ARBA" id="ARBA00022785"/>
    </source>
</evidence>
<keyword evidence="3 5" id="KW-0949">S-adenosyl-L-methionine</keyword>
<comment type="pathway">
    <text evidence="5">tRNA modification; tRNA-queuosine biosynthesis.</text>
</comment>
<name>A0A556QDK3_9BACT</name>
<gene>
    <name evidence="5 6" type="primary">queA</name>
    <name evidence="6" type="ORF">FPL22_17430</name>
</gene>
<dbReference type="RefSeq" id="WP_144354323.1">
    <property type="nucleotide sequence ID" value="NZ_CBCRVV010000028.1"/>
</dbReference>
<dbReference type="PANTHER" id="PTHR30307">
    <property type="entry name" value="S-ADENOSYLMETHIONINE:TRNA RIBOSYLTRANSFERASE-ISOMERASE"/>
    <property type="match status" value="1"/>
</dbReference>
<comment type="subunit">
    <text evidence="5">Monomer.</text>
</comment>
<keyword evidence="4 5" id="KW-0671">Queuosine biosynthesis</keyword>
<accession>A0A556QDK3</accession>
<dbReference type="EC" id="2.4.99.17" evidence="5"/>
<comment type="subcellular location">
    <subcellularLocation>
        <location evidence="5">Cytoplasm</location>
    </subcellularLocation>
</comment>
<reference evidence="6 7" key="1">
    <citation type="submission" date="2019-07" db="EMBL/GenBank/DDBJ databases">
        <title>Description of 53C-WASEF.</title>
        <authorList>
            <person name="Pitt A."/>
            <person name="Hahn M.W."/>
        </authorList>
    </citation>
    <scope>NUCLEOTIDE SEQUENCE [LARGE SCALE GENOMIC DNA]</scope>
    <source>
        <strain evidence="6 7">53C-WASEF</strain>
    </source>
</reference>
<evidence type="ECO:0000256" key="2">
    <source>
        <dbReference type="ARBA" id="ARBA00022679"/>
    </source>
</evidence>
<keyword evidence="1 5" id="KW-0963">Cytoplasm</keyword>
<dbReference type="OrthoDB" id="9805933at2"/>
<dbReference type="Gene3D" id="2.40.10.240">
    <property type="entry name" value="QueA-like"/>
    <property type="match status" value="1"/>
</dbReference>
<dbReference type="Proteomes" id="UP000315648">
    <property type="component" value="Unassembled WGS sequence"/>
</dbReference>
<comment type="similarity">
    <text evidence="5">Belongs to the QueA family.</text>
</comment>
<evidence type="ECO:0000256" key="3">
    <source>
        <dbReference type="ARBA" id="ARBA00022691"/>
    </source>
</evidence>
<dbReference type="InterPro" id="IPR042119">
    <property type="entry name" value="QueA_dom2"/>
</dbReference>
<dbReference type="SUPFAM" id="SSF111337">
    <property type="entry name" value="QueA-like"/>
    <property type="match status" value="1"/>
</dbReference>
<dbReference type="NCBIfam" id="NF001140">
    <property type="entry name" value="PRK00147.1"/>
    <property type="match status" value="1"/>
</dbReference>
<comment type="caution">
    <text evidence="6">The sequence shown here is derived from an EMBL/GenBank/DDBJ whole genome shotgun (WGS) entry which is preliminary data.</text>
</comment>
<evidence type="ECO:0000256" key="5">
    <source>
        <dbReference type="HAMAP-Rule" id="MF_00113"/>
    </source>
</evidence>
<sequence length="363" mass="39734">MPLSTDLFDYTLPPHLVAQTPAARRDASRLMVVNRASRTVSHHTFADLPQFLRAGDTLFRNNAAVLPARLHAKRPTGGVIECLLLRPDTTHGDNVWWCLVRPGKKLPVDATFAHGDDFSGKILAKDPEGAALIRFTTPAGQSIVDVANRLGDVPLPPYIERADPTADRPRDIERYQTVYADRGRQVAVAAPTAGLHFTPELLATLASQGVDAAEVTLHVGLGTFKPIDAATVEDHAIHRELYELPVATQRALFPATRTASGRRIAVGTTTVRSVEDFLSKHSSALDHPHFAEAGIFIYPPRTFAGVDALITNFHQPRSTLLCLISAFLTPGSTEGIAWFKEIYAEAIAREYRFFSYGDAMLIL</sequence>
<dbReference type="HAMAP" id="MF_00113">
    <property type="entry name" value="QueA"/>
    <property type="match status" value="1"/>
</dbReference>
<comment type="catalytic activity">
    <reaction evidence="5">
        <text>7-aminomethyl-7-carbaguanosine(34) in tRNA + S-adenosyl-L-methionine = epoxyqueuosine(34) in tRNA + adenine + L-methionine + 2 H(+)</text>
        <dbReference type="Rhea" id="RHEA:32155"/>
        <dbReference type="Rhea" id="RHEA-COMP:10342"/>
        <dbReference type="Rhea" id="RHEA-COMP:18582"/>
        <dbReference type="ChEBI" id="CHEBI:15378"/>
        <dbReference type="ChEBI" id="CHEBI:16708"/>
        <dbReference type="ChEBI" id="CHEBI:57844"/>
        <dbReference type="ChEBI" id="CHEBI:59789"/>
        <dbReference type="ChEBI" id="CHEBI:82833"/>
        <dbReference type="ChEBI" id="CHEBI:194443"/>
        <dbReference type="EC" id="2.4.99.17"/>
    </reaction>
</comment>
<dbReference type="Gene3D" id="3.40.1780.10">
    <property type="entry name" value="QueA-like"/>
    <property type="match status" value="1"/>
</dbReference>
<keyword evidence="6" id="KW-0328">Glycosyltransferase</keyword>
<organism evidence="6 7">
    <name type="scientific">Rariglobus hedericola</name>
    <dbReference type="NCBI Taxonomy" id="2597822"/>
    <lineage>
        <taxon>Bacteria</taxon>
        <taxon>Pseudomonadati</taxon>
        <taxon>Verrucomicrobiota</taxon>
        <taxon>Opitutia</taxon>
        <taxon>Opitutales</taxon>
        <taxon>Opitutaceae</taxon>
        <taxon>Rariglobus</taxon>
    </lineage>
</organism>
<comment type="function">
    <text evidence="5">Transfers and isomerizes the ribose moiety from AdoMet to the 7-aminomethyl group of 7-deazaguanine (preQ1-tRNA) to give epoxyqueuosine (oQ-tRNA).</text>
</comment>
<dbReference type="GO" id="GO:0008616">
    <property type="term" value="P:tRNA queuosine(34) biosynthetic process"/>
    <property type="evidence" value="ECO:0007669"/>
    <property type="project" value="UniProtKB-UniRule"/>
</dbReference>
<dbReference type="GO" id="GO:0005737">
    <property type="term" value="C:cytoplasm"/>
    <property type="evidence" value="ECO:0007669"/>
    <property type="project" value="UniProtKB-SubCell"/>
</dbReference>
<keyword evidence="6" id="KW-0413">Isomerase</keyword>
<dbReference type="GO" id="GO:0051075">
    <property type="term" value="F:S-adenosylmethionine:tRNA ribosyltransferase-isomerase activity"/>
    <property type="evidence" value="ECO:0007669"/>
    <property type="project" value="UniProtKB-EC"/>
</dbReference>
<evidence type="ECO:0000313" key="7">
    <source>
        <dbReference type="Proteomes" id="UP000315648"/>
    </source>
</evidence>
<dbReference type="InterPro" id="IPR042118">
    <property type="entry name" value="QueA_dom1"/>
</dbReference>
<dbReference type="InterPro" id="IPR036100">
    <property type="entry name" value="QueA_sf"/>
</dbReference>
<evidence type="ECO:0000313" key="6">
    <source>
        <dbReference type="EMBL" id="TSJ74724.1"/>
    </source>
</evidence>
<keyword evidence="7" id="KW-1185">Reference proteome</keyword>